<dbReference type="Proteomes" id="UP000011658">
    <property type="component" value="Chromosome"/>
</dbReference>
<dbReference type="InterPro" id="IPR017938">
    <property type="entry name" value="Riboflavin_synthase-like_b-brl"/>
</dbReference>
<dbReference type="InterPro" id="IPR008333">
    <property type="entry name" value="Cbr1-like_FAD-bd_dom"/>
</dbReference>
<dbReference type="EC" id="1.17.1.1" evidence="5"/>
<dbReference type="CDD" id="cd00207">
    <property type="entry name" value="fer2"/>
    <property type="match status" value="1"/>
</dbReference>
<reference evidence="5 6" key="1">
    <citation type="journal article" date="2013" name="Genome Biol. Evol.">
        <title>Genome evolution and phylogenomic analysis of candidatus kinetoplastibacterium, the betaproteobacterial endosymbionts of strigomonas and angomonas.</title>
        <authorList>
            <person name="Alves J.M."/>
            <person name="Serrano M.G."/>
            <person name="Maia da Silva F."/>
            <person name="Voegtly L.J."/>
            <person name="Matveyev A.V."/>
            <person name="Teixeira M.M."/>
            <person name="Camargo E.P."/>
            <person name="Buck G.A."/>
        </authorList>
    </citation>
    <scope>NUCLEOTIDE SEQUENCE [LARGE SCALE GENOMIC DNA]</scope>
    <source>
        <strain evidence="5 6">TCC219</strain>
    </source>
</reference>
<dbReference type="SUPFAM" id="SSF52343">
    <property type="entry name" value="Ferredoxin reductase-like, C-terminal NADP-linked domain"/>
    <property type="match status" value="1"/>
</dbReference>
<dbReference type="InterPro" id="IPR001433">
    <property type="entry name" value="OxRdtase_FAD/NAD-bd"/>
</dbReference>
<keyword evidence="5" id="KW-0560">Oxidoreductase</keyword>
<dbReference type="InterPro" id="IPR017927">
    <property type="entry name" value="FAD-bd_FR_type"/>
</dbReference>
<dbReference type="GO" id="GO:0051537">
    <property type="term" value="F:2 iron, 2 sulfur cluster binding"/>
    <property type="evidence" value="ECO:0007669"/>
    <property type="project" value="UniProtKB-KW"/>
</dbReference>
<keyword evidence="6" id="KW-1185">Reference proteome</keyword>
<name>M1MB54_9PROT</name>
<dbReference type="Pfam" id="PF00970">
    <property type="entry name" value="FAD_binding_6"/>
    <property type="match status" value="1"/>
</dbReference>
<proteinExistence type="predicted"/>
<dbReference type="STRING" id="1208921.ST1E_0741"/>
<keyword evidence="2" id="KW-0001">2Fe-2S</keyword>
<dbReference type="GO" id="GO:0047099">
    <property type="term" value="F:CDP-4-dehydro-6-deoxyglucose reductase activity"/>
    <property type="evidence" value="ECO:0007669"/>
    <property type="project" value="UniProtKB-EC"/>
</dbReference>
<gene>
    <name evidence="5" type="ORF">ST1E_0741</name>
</gene>
<organism evidence="5 6">
    <name type="scientific">Candidatus Kinetoplastidibacterium galati TCC219</name>
    <dbReference type="NCBI Taxonomy" id="1208921"/>
    <lineage>
        <taxon>Bacteria</taxon>
        <taxon>Pseudomonadati</taxon>
        <taxon>Pseudomonadota</taxon>
        <taxon>Betaproteobacteria</taxon>
        <taxon>Candidatus Kinetoplastidibacterium</taxon>
    </lineage>
</organism>
<dbReference type="Gene3D" id="2.40.30.10">
    <property type="entry name" value="Translation factors"/>
    <property type="match status" value="1"/>
</dbReference>
<dbReference type="InterPro" id="IPR050415">
    <property type="entry name" value="MRET"/>
</dbReference>
<dbReference type="PROSITE" id="PS51085">
    <property type="entry name" value="2FE2S_FER_2"/>
    <property type="match status" value="1"/>
</dbReference>
<evidence type="ECO:0000256" key="1">
    <source>
        <dbReference type="ARBA" id="ARBA00001974"/>
    </source>
</evidence>
<dbReference type="CDD" id="cd06189">
    <property type="entry name" value="flavin_oxioreductase"/>
    <property type="match status" value="1"/>
</dbReference>
<protein>
    <submittedName>
        <fullName evidence="5">CDP-4-dehydro-6-deoxyglucose reductase</fullName>
        <ecNumber evidence="5">1.17.1.1</ecNumber>
    </submittedName>
</protein>
<dbReference type="SUPFAM" id="SSF54292">
    <property type="entry name" value="2Fe-2S ferredoxin-like"/>
    <property type="match status" value="1"/>
</dbReference>
<dbReference type="OrthoDB" id="9806195at2"/>
<comment type="cofactor">
    <cofactor evidence="1">
        <name>FAD</name>
        <dbReference type="ChEBI" id="CHEBI:57692"/>
    </cofactor>
</comment>
<dbReference type="RefSeq" id="WP_015389589.1">
    <property type="nucleotide sequence ID" value="NC_020284.1"/>
</dbReference>
<keyword evidence="2" id="KW-0411">Iron-sulfur</keyword>
<sequence length="332" mass="37800">MSFSIIVKPNNEKFIAKADKSILESAIESGVYIPHGCKIGNCNRCKCKVLSGSFEIKNCLTKVPDEQGNILACRTYPLSNIVIECNAVNHSQKHKGKIISIEKVADDIISLDIKLLSKSPFIFQEGQYVDMVFDNNIRRSYSIANSPRINNTVNFHIRHLPGGYFTDKLFGYNSKVLFHVNDLINLEGPFGDFTLRKNSSNPIIFLAAGTGFAPIKSMIEYILNFKKWRPIYLYWCVRNIKDIYMNDLVSNWIQLIPNFHYTPVISNSFLISGTWNGKIGNVHDVIMEEIPDMIEYEVYASGSPDIVEFARVNFISRCNLIDSNFFADPFYT</sequence>
<dbReference type="PROSITE" id="PS51384">
    <property type="entry name" value="FAD_FR"/>
    <property type="match status" value="1"/>
</dbReference>
<evidence type="ECO:0000259" key="4">
    <source>
        <dbReference type="PROSITE" id="PS51384"/>
    </source>
</evidence>
<dbReference type="HOGENOM" id="CLU_003827_7_0_4"/>
<evidence type="ECO:0000313" key="6">
    <source>
        <dbReference type="Proteomes" id="UP000011658"/>
    </source>
</evidence>
<evidence type="ECO:0000256" key="2">
    <source>
        <dbReference type="ARBA" id="ARBA00022714"/>
    </source>
</evidence>
<dbReference type="InterPro" id="IPR036010">
    <property type="entry name" value="2Fe-2S_ferredoxin-like_sf"/>
</dbReference>
<evidence type="ECO:0000313" key="5">
    <source>
        <dbReference type="EMBL" id="AGF49105.1"/>
    </source>
</evidence>
<keyword evidence="2" id="KW-0479">Metal-binding</keyword>
<dbReference type="Gene3D" id="3.10.20.30">
    <property type="match status" value="1"/>
</dbReference>
<dbReference type="InterPro" id="IPR001041">
    <property type="entry name" value="2Fe-2S_ferredoxin-type"/>
</dbReference>
<dbReference type="InterPro" id="IPR039261">
    <property type="entry name" value="FNR_nucleotide-bd"/>
</dbReference>
<dbReference type="EMBL" id="CP003806">
    <property type="protein sequence ID" value="AGF49105.1"/>
    <property type="molecule type" value="Genomic_DNA"/>
</dbReference>
<dbReference type="PRINTS" id="PR00410">
    <property type="entry name" value="PHEHYDRXLASE"/>
</dbReference>
<dbReference type="eggNOG" id="COG0543">
    <property type="taxonomic scope" value="Bacteria"/>
</dbReference>
<dbReference type="PANTHER" id="PTHR47354:SF5">
    <property type="entry name" value="PROTEIN RFBI"/>
    <property type="match status" value="1"/>
</dbReference>
<dbReference type="KEGG" id="kga:ST1E_0741"/>
<dbReference type="eggNOG" id="COG1018">
    <property type="taxonomic scope" value="Bacteria"/>
</dbReference>
<dbReference type="Gene3D" id="3.40.50.80">
    <property type="entry name" value="Nucleotide-binding domain of ferredoxin-NADP reductase (FNR) module"/>
    <property type="match status" value="1"/>
</dbReference>
<dbReference type="Pfam" id="PF00111">
    <property type="entry name" value="Fer2"/>
    <property type="match status" value="1"/>
</dbReference>
<dbReference type="InterPro" id="IPR012675">
    <property type="entry name" value="Beta-grasp_dom_sf"/>
</dbReference>
<dbReference type="AlphaFoldDB" id="M1MB54"/>
<accession>M1MB54</accession>
<evidence type="ECO:0000259" key="3">
    <source>
        <dbReference type="PROSITE" id="PS51085"/>
    </source>
</evidence>
<feature type="domain" description="2Fe-2S ferredoxin-type" evidence="3">
    <location>
        <begin position="3"/>
        <end position="89"/>
    </location>
</feature>
<dbReference type="PANTHER" id="PTHR47354">
    <property type="entry name" value="NADH OXIDOREDUCTASE HCR"/>
    <property type="match status" value="1"/>
</dbReference>
<dbReference type="SUPFAM" id="SSF63380">
    <property type="entry name" value="Riboflavin synthase domain-like"/>
    <property type="match status" value="1"/>
</dbReference>
<dbReference type="PATRIC" id="fig|1208921.3.peg.389"/>
<dbReference type="Pfam" id="PF00175">
    <property type="entry name" value="NAD_binding_1"/>
    <property type="match status" value="1"/>
</dbReference>
<keyword evidence="2" id="KW-0408">Iron</keyword>
<feature type="domain" description="FAD-binding FR-type" evidence="4">
    <location>
        <begin position="91"/>
        <end position="196"/>
    </location>
</feature>